<proteinExistence type="predicted"/>
<name>A0A8J5KDE7_HOMAM</name>
<keyword evidence="2" id="KW-1185">Reference proteome</keyword>
<organism evidence="1 2">
    <name type="scientific">Homarus americanus</name>
    <name type="common">American lobster</name>
    <dbReference type="NCBI Taxonomy" id="6706"/>
    <lineage>
        <taxon>Eukaryota</taxon>
        <taxon>Metazoa</taxon>
        <taxon>Ecdysozoa</taxon>
        <taxon>Arthropoda</taxon>
        <taxon>Crustacea</taxon>
        <taxon>Multicrustacea</taxon>
        <taxon>Malacostraca</taxon>
        <taxon>Eumalacostraca</taxon>
        <taxon>Eucarida</taxon>
        <taxon>Decapoda</taxon>
        <taxon>Pleocyemata</taxon>
        <taxon>Astacidea</taxon>
        <taxon>Nephropoidea</taxon>
        <taxon>Nephropidae</taxon>
        <taxon>Homarus</taxon>
    </lineage>
</organism>
<dbReference type="PANTHER" id="PTHR41158:SF2">
    <property type="entry name" value="AGAP010294-PA"/>
    <property type="match status" value="1"/>
</dbReference>
<reference evidence="1" key="1">
    <citation type="journal article" date="2021" name="Sci. Adv.">
        <title>The American lobster genome reveals insights on longevity, neural, and immune adaptations.</title>
        <authorList>
            <person name="Polinski J.M."/>
            <person name="Zimin A.V."/>
            <person name="Clark K.F."/>
            <person name="Kohn A.B."/>
            <person name="Sadowski N."/>
            <person name="Timp W."/>
            <person name="Ptitsyn A."/>
            <person name="Khanna P."/>
            <person name="Romanova D.Y."/>
            <person name="Williams P."/>
            <person name="Greenwood S.J."/>
            <person name="Moroz L.L."/>
            <person name="Walt D.R."/>
            <person name="Bodnar A.G."/>
        </authorList>
    </citation>
    <scope>NUCLEOTIDE SEQUENCE</scope>
    <source>
        <strain evidence="1">GMGI-L3</strain>
    </source>
</reference>
<gene>
    <name evidence="1" type="ORF">Hamer_G013300</name>
</gene>
<dbReference type="PANTHER" id="PTHR41158">
    <property type="entry name" value="AGAP010294-PA"/>
    <property type="match status" value="1"/>
</dbReference>
<dbReference type="AlphaFoldDB" id="A0A8J5KDE7"/>
<dbReference type="EMBL" id="JAHLQT010015640">
    <property type="protein sequence ID" value="KAG7169678.1"/>
    <property type="molecule type" value="Genomic_DNA"/>
</dbReference>
<evidence type="ECO:0000313" key="1">
    <source>
        <dbReference type="EMBL" id="KAG7169678.1"/>
    </source>
</evidence>
<protein>
    <submittedName>
        <fullName evidence="1">Uncharacterized protein</fullName>
    </submittedName>
</protein>
<accession>A0A8J5KDE7</accession>
<evidence type="ECO:0000313" key="2">
    <source>
        <dbReference type="Proteomes" id="UP000747542"/>
    </source>
</evidence>
<sequence length="248" mass="26712">MIHLSRVKERDHGGAGTGAGGYDLLLLRPDADYGGQGDQLPQTVTTCRRSQSFSVHLSLSYRFIIPFFSSSGGCNDAFSGFGFLAFLLALLDLILELQNNTGTRRRREAGDWSGGEDLLSLHLEDPRSHRAAAACYSMYRGFLNALSTTDGDCAKRFLCEGAEEAASTGKLGQMIANVASVNAATWLTRENATRYKGTADAGLAGAAGAICAVRFSQCFSLPSNYQYPIVYTGDPLTDYRTPGIHDDL</sequence>
<dbReference type="Proteomes" id="UP000747542">
    <property type="component" value="Unassembled WGS sequence"/>
</dbReference>
<comment type="caution">
    <text evidence="1">The sequence shown here is derived from an EMBL/GenBank/DDBJ whole genome shotgun (WGS) entry which is preliminary data.</text>
</comment>